<organism evidence="1 2">
    <name type="scientific">Rubritalea spongiae</name>
    <dbReference type="NCBI Taxonomy" id="430797"/>
    <lineage>
        <taxon>Bacteria</taxon>
        <taxon>Pseudomonadati</taxon>
        <taxon>Verrucomicrobiota</taxon>
        <taxon>Verrucomicrobiia</taxon>
        <taxon>Verrucomicrobiales</taxon>
        <taxon>Rubritaleaceae</taxon>
        <taxon>Rubritalea</taxon>
    </lineage>
</organism>
<dbReference type="InterPro" id="IPR036515">
    <property type="entry name" value="Transposase_17_sf"/>
</dbReference>
<protein>
    <submittedName>
        <fullName evidence="1">Transposase</fullName>
    </submittedName>
</protein>
<dbReference type="RefSeq" id="WP_377093831.1">
    <property type="nucleotide sequence ID" value="NZ_JBHSJM010000001.1"/>
</dbReference>
<dbReference type="PANTHER" id="PTHR34322">
    <property type="entry name" value="TRANSPOSASE, Y1_TNP DOMAIN-CONTAINING"/>
    <property type="match status" value="1"/>
</dbReference>
<dbReference type="SUPFAM" id="SSF143422">
    <property type="entry name" value="Transposase IS200-like"/>
    <property type="match status" value="1"/>
</dbReference>
<sequence>MRKIRHTTLYDAEHVGMVREQLELLAASTTEAGRLAYQELRERYTRRMWDLGHFMKTLKQRFSSWYNKKHQRKGTLWEARYKSVLVENGYAARTMAAYIDLNPVRAGMVLDPKDYRWCSYAEAVAGGKLARNGIMRVISEMESDMAADGWAGSRSIEKYDWRNVAGRYRLILYEDGASFGVAEADARRSTKKRRGFSEAELEKELEREGRLSVSAVLGCKSRYFIDSAVLGSKSRVNGVIDDLKGNYLSKNRKMGGSRPRDNLRSSGL</sequence>
<reference evidence="2" key="1">
    <citation type="journal article" date="2019" name="Int. J. Syst. Evol. Microbiol.">
        <title>The Global Catalogue of Microorganisms (GCM) 10K type strain sequencing project: providing services to taxonomists for standard genome sequencing and annotation.</title>
        <authorList>
            <consortium name="The Broad Institute Genomics Platform"/>
            <consortium name="The Broad Institute Genome Sequencing Center for Infectious Disease"/>
            <person name="Wu L."/>
            <person name="Ma J."/>
        </authorList>
    </citation>
    <scope>NUCLEOTIDE SEQUENCE [LARGE SCALE GENOMIC DNA]</scope>
    <source>
        <strain evidence="2">JCM 16545</strain>
    </source>
</reference>
<evidence type="ECO:0000313" key="2">
    <source>
        <dbReference type="Proteomes" id="UP001597297"/>
    </source>
</evidence>
<evidence type="ECO:0000313" key="1">
    <source>
        <dbReference type="EMBL" id="MFD2277383.1"/>
    </source>
</evidence>
<comment type="caution">
    <text evidence="1">The sequence shown here is derived from an EMBL/GenBank/DDBJ whole genome shotgun (WGS) entry which is preliminary data.</text>
</comment>
<dbReference type="Proteomes" id="UP001597297">
    <property type="component" value="Unassembled WGS sequence"/>
</dbReference>
<accession>A0ABW5E7V4</accession>
<name>A0ABW5E7V4_9BACT</name>
<dbReference type="PANTHER" id="PTHR34322:SF2">
    <property type="entry name" value="TRANSPOSASE IS200-LIKE DOMAIN-CONTAINING PROTEIN"/>
    <property type="match status" value="1"/>
</dbReference>
<proteinExistence type="predicted"/>
<dbReference type="Gene3D" id="3.30.70.1290">
    <property type="entry name" value="Transposase IS200-like"/>
    <property type="match status" value="1"/>
</dbReference>
<gene>
    <name evidence="1" type="ORF">ACFSQZ_12955</name>
</gene>
<dbReference type="EMBL" id="JBHUJC010000041">
    <property type="protein sequence ID" value="MFD2277383.1"/>
    <property type="molecule type" value="Genomic_DNA"/>
</dbReference>
<keyword evidence="2" id="KW-1185">Reference proteome</keyword>